<sequence length="616" mass="67641">MDSKLEMKSLLHIAGEKKGLLIVASFFSIVSSLLQIAPFVSVYQIVQELLQHAGNPASADQGLILYWGVFALVTFIGALIALYIGGMCSHIAAFNILYELRVRLTDHIAKVPMGYLTQTATGELKKIIEVSVEKIEKFIAHQLPDIVSAITIPLLLIGYLFWMNWSLALVLLIPIGIGFWLQSQLFGSESGQKAYREFQHAIEEMNATGVEYIRGMPVVKIFGIKADSFLTFKHAVAKYRDISLRITDIYKTPYGLFSVVVSSLFTFVVPVGILLSSGNAGSQAFAITFMLFIVLTPSLSMPLLKLMFVGSGMREVVENNKRITAVFSEAVVTEPASPQIPVMHDIAFKHVSFAYEQQASKDFKPILKDIQFVAKAGEMTALVGPSGGGKSTIASLLLRFWDIQEGEIAIGGVPLREMGTEMLMDKVSFVFQDVHLFYDTIEANIRMGNMDATQDEVVAAAKKACCHEFIEKLALGYATKIGEGGTYLSGGEAQRLAIARALLKNAPILVLDEATAYADAENEKKIQQALVELVKGKTVIMIAHRLSTIRAAEQILVVKKGEIVERGTHDELRAISGLYEQMWQAHISSASWKLGVKITSQAEGTKEGSSRESLLY</sequence>
<dbReference type="GO" id="GO:0005524">
    <property type="term" value="F:ATP binding"/>
    <property type="evidence" value="ECO:0007669"/>
    <property type="project" value="UniProtKB-KW"/>
</dbReference>
<dbReference type="GO" id="GO:0140359">
    <property type="term" value="F:ABC-type transporter activity"/>
    <property type="evidence" value="ECO:0007669"/>
    <property type="project" value="InterPro"/>
</dbReference>
<evidence type="ECO:0000256" key="4">
    <source>
        <dbReference type="ARBA" id="ARBA00022741"/>
    </source>
</evidence>
<dbReference type="InterPro" id="IPR017871">
    <property type="entry name" value="ABC_transporter-like_CS"/>
</dbReference>
<dbReference type="InterPro" id="IPR003439">
    <property type="entry name" value="ABC_transporter-like_ATP-bd"/>
</dbReference>
<dbReference type="Proteomes" id="UP000190626">
    <property type="component" value="Unassembled WGS sequence"/>
</dbReference>
<evidence type="ECO:0000256" key="5">
    <source>
        <dbReference type="ARBA" id="ARBA00022840"/>
    </source>
</evidence>
<dbReference type="InterPro" id="IPR003593">
    <property type="entry name" value="AAA+_ATPase"/>
</dbReference>
<dbReference type="SUPFAM" id="SSF52540">
    <property type="entry name" value="P-loop containing nucleoside triphosphate hydrolases"/>
    <property type="match status" value="1"/>
</dbReference>
<comment type="caution">
    <text evidence="11">The sequence shown here is derived from an EMBL/GenBank/DDBJ whole genome shotgun (WGS) entry which is preliminary data.</text>
</comment>
<dbReference type="SMART" id="SM00382">
    <property type="entry name" value="AAA"/>
    <property type="match status" value="1"/>
</dbReference>
<dbReference type="STRING" id="1469647.BC351_23055"/>
<accession>A0A1V4HMA3</accession>
<dbReference type="RefSeq" id="WP_079411886.1">
    <property type="nucleotide sequence ID" value="NZ_MBTG01000009.1"/>
</dbReference>
<dbReference type="Pfam" id="PF00664">
    <property type="entry name" value="ABC_membrane"/>
    <property type="match status" value="1"/>
</dbReference>
<dbReference type="GO" id="GO:0016887">
    <property type="term" value="F:ATP hydrolysis activity"/>
    <property type="evidence" value="ECO:0007669"/>
    <property type="project" value="InterPro"/>
</dbReference>
<feature type="transmembrane region" description="Helical" evidence="8">
    <location>
        <begin position="20"/>
        <end position="43"/>
    </location>
</feature>
<dbReference type="InterPro" id="IPR039421">
    <property type="entry name" value="Type_1_exporter"/>
</dbReference>
<dbReference type="InterPro" id="IPR036640">
    <property type="entry name" value="ABC1_TM_sf"/>
</dbReference>
<dbReference type="AlphaFoldDB" id="A0A1V4HMA3"/>
<feature type="transmembrane region" description="Helical" evidence="8">
    <location>
        <begin position="254"/>
        <end position="278"/>
    </location>
</feature>
<keyword evidence="4" id="KW-0547">Nucleotide-binding</keyword>
<evidence type="ECO:0000313" key="12">
    <source>
        <dbReference type="Proteomes" id="UP000190626"/>
    </source>
</evidence>
<dbReference type="InterPro" id="IPR011527">
    <property type="entry name" value="ABC1_TM_dom"/>
</dbReference>
<keyword evidence="3 8" id="KW-0812">Transmembrane</keyword>
<proteinExistence type="predicted"/>
<keyword evidence="12" id="KW-1185">Reference proteome</keyword>
<keyword evidence="5 11" id="KW-0067">ATP-binding</keyword>
<protein>
    <submittedName>
        <fullName evidence="11">ABC transporter ATP-binding protein</fullName>
    </submittedName>
</protein>
<dbReference type="PROSITE" id="PS50929">
    <property type="entry name" value="ABC_TM1F"/>
    <property type="match status" value="1"/>
</dbReference>
<evidence type="ECO:0000256" key="6">
    <source>
        <dbReference type="ARBA" id="ARBA00022989"/>
    </source>
</evidence>
<dbReference type="PANTHER" id="PTHR24221">
    <property type="entry name" value="ATP-BINDING CASSETTE SUB-FAMILY B"/>
    <property type="match status" value="1"/>
</dbReference>
<evidence type="ECO:0000259" key="10">
    <source>
        <dbReference type="PROSITE" id="PS50929"/>
    </source>
</evidence>
<dbReference type="FunFam" id="3.40.50.300:FF:000287">
    <property type="entry name" value="Multidrug ABC transporter ATP-binding protein"/>
    <property type="match status" value="1"/>
</dbReference>
<dbReference type="GO" id="GO:0005886">
    <property type="term" value="C:plasma membrane"/>
    <property type="evidence" value="ECO:0007669"/>
    <property type="project" value="UniProtKB-SubCell"/>
</dbReference>
<dbReference type="FunFam" id="1.20.1560.10:FF:000127">
    <property type="entry name" value="ABC transporter ATP-binding protein"/>
    <property type="match status" value="1"/>
</dbReference>
<dbReference type="Gene3D" id="3.40.50.300">
    <property type="entry name" value="P-loop containing nucleotide triphosphate hydrolases"/>
    <property type="match status" value="1"/>
</dbReference>
<gene>
    <name evidence="11" type="ORF">BC351_23055</name>
</gene>
<reference evidence="12" key="1">
    <citation type="submission" date="2016-07" db="EMBL/GenBank/DDBJ databases">
        <authorList>
            <person name="Florea S."/>
            <person name="Webb J.S."/>
            <person name="Jaromczyk J."/>
            <person name="Schardl C.L."/>
        </authorList>
    </citation>
    <scope>NUCLEOTIDE SEQUENCE [LARGE SCALE GENOMIC DNA]</scope>
    <source>
        <strain evidence="12">CY1</strain>
    </source>
</reference>
<dbReference type="InterPro" id="IPR027417">
    <property type="entry name" value="P-loop_NTPase"/>
</dbReference>
<keyword evidence="7 8" id="KW-0472">Membrane</keyword>
<dbReference type="Pfam" id="PF00005">
    <property type="entry name" value="ABC_tran"/>
    <property type="match status" value="1"/>
</dbReference>
<dbReference type="PROSITE" id="PS50893">
    <property type="entry name" value="ABC_TRANSPORTER_2"/>
    <property type="match status" value="1"/>
</dbReference>
<dbReference type="Gene3D" id="1.20.1560.10">
    <property type="entry name" value="ABC transporter type 1, transmembrane domain"/>
    <property type="match status" value="1"/>
</dbReference>
<name>A0A1V4HMA3_9BACL</name>
<comment type="subcellular location">
    <subcellularLocation>
        <location evidence="1">Cell membrane</location>
        <topology evidence="1">Multi-pass membrane protein</topology>
    </subcellularLocation>
</comment>
<dbReference type="SUPFAM" id="SSF90123">
    <property type="entry name" value="ABC transporter transmembrane region"/>
    <property type="match status" value="1"/>
</dbReference>
<dbReference type="OrthoDB" id="9762778at2"/>
<dbReference type="EMBL" id="MBTG01000009">
    <property type="protein sequence ID" value="OPH58687.1"/>
    <property type="molecule type" value="Genomic_DNA"/>
</dbReference>
<feature type="transmembrane region" description="Helical" evidence="8">
    <location>
        <begin position="63"/>
        <end position="84"/>
    </location>
</feature>
<dbReference type="CDD" id="cd07346">
    <property type="entry name" value="ABC_6TM_exporters"/>
    <property type="match status" value="1"/>
</dbReference>
<evidence type="ECO:0000256" key="8">
    <source>
        <dbReference type="SAM" id="Phobius"/>
    </source>
</evidence>
<keyword evidence="2" id="KW-0813">Transport</keyword>
<evidence type="ECO:0000313" key="11">
    <source>
        <dbReference type="EMBL" id="OPH58687.1"/>
    </source>
</evidence>
<evidence type="ECO:0000256" key="1">
    <source>
        <dbReference type="ARBA" id="ARBA00004651"/>
    </source>
</evidence>
<dbReference type="GO" id="GO:0034040">
    <property type="term" value="F:ATPase-coupled lipid transmembrane transporter activity"/>
    <property type="evidence" value="ECO:0007669"/>
    <property type="project" value="TreeGrafter"/>
</dbReference>
<evidence type="ECO:0000256" key="3">
    <source>
        <dbReference type="ARBA" id="ARBA00022692"/>
    </source>
</evidence>
<organism evidence="11 12">
    <name type="scientific">Paenibacillus ferrarius</name>
    <dbReference type="NCBI Taxonomy" id="1469647"/>
    <lineage>
        <taxon>Bacteria</taxon>
        <taxon>Bacillati</taxon>
        <taxon>Bacillota</taxon>
        <taxon>Bacilli</taxon>
        <taxon>Bacillales</taxon>
        <taxon>Paenibacillaceae</taxon>
        <taxon>Paenibacillus</taxon>
    </lineage>
</organism>
<feature type="domain" description="ABC transporter" evidence="9">
    <location>
        <begin position="346"/>
        <end position="585"/>
    </location>
</feature>
<evidence type="ECO:0000256" key="7">
    <source>
        <dbReference type="ARBA" id="ARBA00023136"/>
    </source>
</evidence>
<dbReference type="PROSITE" id="PS00211">
    <property type="entry name" value="ABC_TRANSPORTER_1"/>
    <property type="match status" value="1"/>
</dbReference>
<keyword evidence="6 8" id="KW-1133">Transmembrane helix</keyword>
<evidence type="ECO:0000256" key="2">
    <source>
        <dbReference type="ARBA" id="ARBA00022448"/>
    </source>
</evidence>
<evidence type="ECO:0000259" key="9">
    <source>
        <dbReference type="PROSITE" id="PS50893"/>
    </source>
</evidence>
<dbReference type="PANTHER" id="PTHR24221:SF397">
    <property type="entry name" value="ABC TRANSPORTER, ATP-BINDING TRANSMEMBRANE PROTEIN"/>
    <property type="match status" value="1"/>
</dbReference>
<feature type="domain" description="ABC transmembrane type-1" evidence="10">
    <location>
        <begin position="22"/>
        <end position="315"/>
    </location>
</feature>
<feature type="transmembrane region" description="Helical" evidence="8">
    <location>
        <begin position="284"/>
        <end position="304"/>
    </location>
</feature>